<evidence type="ECO:0000313" key="2">
    <source>
        <dbReference type="EMBL" id="CUP10839.1"/>
    </source>
</evidence>
<dbReference type="Proteomes" id="UP000261285">
    <property type="component" value="Unassembled WGS sequence"/>
</dbReference>
<sequence length="435" mass="50187">MRERNKIILEYGTYMLSFFVSYIASLAKWYYASGIILIVEAVYLYVHWVRESGSFVELRALFTLAWVGGQGISCLKLSTLQDTWSYITWLSFFVIYIAFGIGYEWGRKYSRVEGKEPEKNKKKANRLFRCIMLLLVVSAGCFVIEIIRIGYIPVFSDEPYSYSYFRMSALHYLHYCAISCILIPGLTVLWKKIDSEESKWRNGAIIIANIVAFAVPFLYVSRFQFLFEIGVAAVIYILVNKNMRKSTLVLLGLVVCAAYVVITLSQKRDAIYLNNVFKMKYTHMPVFLTQPYIYIANNYDNFDCLVKNLPKFSYGLRMLFPFVSLTGLKFVMPNLVPATVYLTSTELTTFTMFYDAYYDFGVIGVFVIALLIGVVAKVIIDIIKKSDNPVVYLFYGQIAVYLALAFFTTWFSSPATWFWLIITGMIYCYVGYDKK</sequence>
<evidence type="ECO:0000313" key="3">
    <source>
        <dbReference type="EMBL" id="RGO35329.1"/>
    </source>
</evidence>
<feature type="transmembrane region" description="Helical" evidence="1">
    <location>
        <begin position="356"/>
        <end position="380"/>
    </location>
</feature>
<dbReference type="EMBL" id="CZAY01000003">
    <property type="protein sequence ID" value="CUP10839.1"/>
    <property type="molecule type" value="Genomic_DNA"/>
</dbReference>
<feature type="transmembrane region" description="Helical" evidence="1">
    <location>
        <begin position="86"/>
        <end position="106"/>
    </location>
</feature>
<feature type="transmembrane region" description="Helical" evidence="1">
    <location>
        <begin position="392"/>
        <end position="410"/>
    </location>
</feature>
<accession>A0A174KNT3</accession>
<dbReference type="GeneID" id="96227742"/>
<gene>
    <name evidence="4" type="ORF">DW265_08985</name>
    <name evidence="3" type="ORF">DXB16_01875</name>
    <name evidence="2" type="ORF">ERS852526_00432</name>
</gene>
<proteinExistence type="predicted"/>
<feature type="transmembrane region" description="Helical" evidence="1">
    <location>
        <begin position="225"/>
        <end position="240"/>
    </location>
</feature>
<feature type="transmembrane region" description="Helical" evidence="1">
    <location>
        <begin position="416"/>
        <end position="432"/>
    </location>
</feature>
<dbReference type="Pfam" id="PF01901">
    <property type="entry name" value="O_anti_polymase"/>
    <property type="match status" value="1"/>
</dbReference>
<keyword evidence="7" id="KW-1185">Reference proteome</keyword>
<organism evidence="2 5">
    <name type="scientific">Dorea longicatena</name>
    <dbReference type="NCBI Taxonomy" id="88431"/>
    <lineage>
        <taxon>Bacteria</taxon>
        <taxon>Bacillati</taxon>
        <taxon>Bacillota</taxon>
        <taxon>Clostridia</taxon>
        <taxon>Lachnospirales</taxon>
        <taxon>Lachnospiraceae</taxon>
        <taxon>Dorea</taxon>
    </lineage>
</organism>
<feature type="transmembrane region" description="Helical" evidence="1">
    <location>
        <begin position="172"/>
        <end position="190"/>
    </location>
</feature>
<dbReference type="Proteomes" id="UP000284095">
    <property type="component" value="Unassembled WGS sequence"/>
</dbReference>
<dbReference type="EMBL" id="QRIC01000019">
    <property type="protein sequence ID" value="RHG25460.1"/>
    <property type="molecule type" value="Genomic_DNA"/>
</dbReference>
<dbReference type="NCBIfam" id="TIGR04370">
    <property type="entry name" value="glyco_rpt_poly"/>
    <property type="match status" value="1"/>
</dbReference>
<feature type="transmembrane region" description="Helical" evidence="1">
    <location>
        <begin position="60"/>
        <end position="80"/>
    </location>
</feature>
<feature type="transmembrane region" description="Helical" evidence="1">
    <location>
        <begin position="247"/>
        <end position="264"/>
    </location>
</feature>
<feature type="transmembrane region" description="Helical" evidence="1">
    <location>
        <begin position="7"/>
        <end position="24"/>
    </location>
</feature>
<feature type="transmembrane region" description="Helical" evidence="1">
    <location>
        <begin position="284"/>
        <end position="302"/>
    </location>
</feature>
<dbReference type="Proteomes" id="UP000095485">
    <property type="component" value="Unassembled WGS sequence"/>
</dbReference>
<dbReference type="InterPro" id="IPR002760">
    <property type="entry name" value="O_anti_polymase"/>
</dbReference>
<evidence type="ECO:0000313" key="4">
    <source>
        <dbReference type="EMBL" id="RHG25460.1"/>
    </source>
</evidence>
<dbReference type="AlphaFoldDB" id="A0A174KNT3"/>
<dbReference type="EMBL" id="QSVN01000001">
    <property type="protein sequence ID" value="RGO35329.1"/>
    <property type="molecule type" value="Genomic_DNA"/>
</dbReference>
<dbReference type="OrthoDB" id="1924765at2"/>
<evidence type="ECO:0000313" key="6">
    <source>
        <dbReference type="Proteomes" id="UP000261285"/>
    </source>
</evidence>
<feature type="transmembrane region" description="Helical" evidence="1">
    <location>
        <begin position="202"/>
        <end position="219"/>
    </location>
</feature>
<keyword evidence="1" id="KW-0812">Transmembrane</keyword>
<evidence type="ECO:0000313" key="7">
    <source>
        <dbReference type="Proteomes" id="UP000284095"/>
    </source>
</evidence>
<keyword evidence="1" id="KW-1133">Transmembrane helix</keyword>
<reference evidence="2 5" key="1">
    <citation type="submission" date="2015-09" db="EMBL/GenBank/DDBJ databases">
        <authorList>
            <consortium name="Pathogen Informatics"/>
        </authorList>
    </citation>
    <scope>NUCLEOTIDE SEQUENCE [LARGE SCALE GENOMIC DNA]</scope>
    <source>
        <strain evidence="2 5">2789STDY5834914</strain>
    </source>
</reference>
<feature type="transmembrane region" description="Helical" evidence="1">
    <location>
        <begin position="314"/>
        <end position="336"/>
    </location>
</feature>
<reference evidence="6 7" key="2">
    <citation type="submission" date="2018-08" db="EMBL/GenBank/DDBJ databases">
        <title>A genome reference for cultivated species of the human gut microbiota.</title>
        <authorList>
            <person name="Zou Y."/>
            <person name="Xue W."/>
            <person name="Luo G."/>
        </authorList>
    </citation>
    <scope>NUCLEOTIDE SEQUENCE [LARGE SCALE GENOMIC DNA]</scope>
    <source>
        <strain evidence="4 7">AM22-22</strain>
        <strain evidence="3 6">OM02-16</strain>
    </source>
</reference>
<name>A0A174KNT3_9FIRM</name>
<protein>
    <submittedName>
        <fullName evidence="3">Oligosaccharide repeat unit polymerase</fullName>
    </submittedName>
</protein>
<evidence type="ECO:0000313" key="5">
    <source>
        <dbReference type="Proteomes" id="UP000095485"/>
    </source>
</evidence>
<dbReference type="RefSeq" id="WP_055281583.1">
    <property type="nucleotide sequence ID" value="NZ_CABMEZ010000001.1"/>
</dbReference>
<evidence type="ECO:0000256" key="1">
    <source>
        <dbReference type="SAM" id="Phobius"/>
    </source>
</evidence>
<feature type="transmembrane region" description="Helical" evidence="1">
    <location>
        <begin position="30"/>
        <end position="48"/>
    </location>
</feature>
<keyword evidence="1" id="KW-0472">Membrane</keyword>
<feature type="transmembrane region" description="Helical" evidence="1">
    <location>
        <begin position="127"/>
        <end position="152"/>
    </location>
</feature>